<keyword evidence="3" id="KW-1185">Reference proteome</keyword>
<dbReference type="OrthoDB" id="6990178at2"/>
<sequence>MSPLRKARKQRGWRLQHVVDRLHEINCSLDTGNLSRIERGKQTASPGLAEKLCLVFGGELTELQILYPERFMDQVPAQEVA</sequence>
<dbReference type="InterPro" id="IPR001387">
    <property type="entry name" value="Cro/C1-type_HTH"/>
</dbReference>
<dbReference type="Proteomes" id="UP000182025">
    <property type="component" value="Unassembled WGS sequence"/>
</dbReference>
<dbReference type="InterPro" id="IPR010982">
    <property type="entry name" value="Lambda_DNA-bd_dom_sf"/>
</dbReference>
<evidence type="ECO:0000313" key="3">
    <source>
        <dbReference type="Proteomes" id="UP000182025"/>
    </source>
</evidence>
<dbReference type="CDD" id="cd00093">
    <property type="entry name" value="HTH_XRE"/>
    <property type="match status" value="1"/>
</dbReference>
<organism evidence="2 3">
    <name type="scientific">Ectopseudomonas toyotomiensis</name>
    <dbReference type="NCBI Taxonomy" id="554344"/>
    <lineage>
        <taxon>Bacteria</taxon>
        <taxon>Pseudomonadati</taxon>
        <taxon>Pseudomonadota</taxon>
        <taxon>Gammaproteobacteria</taxon>
        <taxon>Pseudomonadales</taxon>
        <taxon>Pseudomonadaceae</taxon>
        <taxon>Ectopseudomonas</taxon>
    </lineage>
</organism>
<proteinExistence type="predicted"/>
<dbReference type="RefSeq" id="WP_074914169.1">
    <property type="nucleotide sequence ID" value="NZ_FOXK01000003.1"/>
</dbReference>
<dbReference type="Pfam" id="PF01381">
    <property type="entry name" value="HTH_3"/>
    <property type="match status" value="1"/>
</dbReference>
<dbReference type="SUPFAM" id="SSF47413">
    <property type="entry name" value="lambda repressor-like DNA-binding domains"/>
    <property type="match status" value="1"/>
</dbReference>
<evidence type="ECO:0000313" key="2">
    <source>
        <dbReference type="EMBL" id="SFP51969.1"/>
    </source>
</evidence>
<dbReference type="Gene3D" id="1.10.260.40">
    <property type="entry name" value="lambda repressor-like DNA-binding domains"/>
    <property type="match status" value="1"/>
</dbReference>
<feature type="domain" description="HTH cro/C1-type" evidence="1">
    <location>
        <begin position="4"/>
        <end position="63"/>
    </location>
</feature>
<dbReference type="AlphaFoldDB" id="A0A1I5R0E9"/>
<evidence type="ECO:0000259" key="1">
    <source>
        <dbReference type="PROSITE" id="PS50943"/>
    </source>
</evidence>
<dbReference type="SMART" id="SM00530">
    <property type="entry name" value="HTH_XRE"/>
    <property type="match status" value="1"/>
</dbReference>
<gene>
    <name evidence="2" type="ORF">SAMN05216177_103225</name>
</gene>
<accession>A0A1I5R0E9</accession>
<dbReference type="GO" id="GO:0003677">
    <property type="term" value="F:DNA binding"/>
    <property type="evidence" value="ECO:0007669"/>
    <property type="project" value="InterPro"/>
</dbReference>
<dbReference type="PROSITE" id="PS50943">
    <property type="entry name" value="HTH_CROC1"/>
    <property type="match status" value="1"/>
</dbReference>
<reference evidence="3" key="1">
    <citation type="submission" date="2016-10" db="EMBL/GenBank/DDBJ databases">
        <authorList>
            <person name="Varghese N."/>
            <person name="Submissions S."/>
        </authorList>
    </citation>
    <scope>NUCLEOTIDE SEQUENCE [LARGE SCALE GENOMIC DNA]</scope>
    <source>
        <strain evidence="3">JCM 15604</strain>
    </source>
</reference>
<protein>
    <submittedName>
        <fullName evidence="2">Helix-turn-helix domain-containing protein</fullName>
    </submittedName>
</protein>
<name>A0A1I5R0E9_9GAMM</name>
<dbReference type="EMBL" id="FOXK01000003">
    <property type="protein sequence ID" value="SFP51969.1"/>
    <property type="molecule type" value="Genomic_DNA"/>
</dbReference>